<protein>
    <recommendedName>
        <fullName evidence="2">SWIM-type domain-containing protein</fullName>
    </recommendedName>
</protein>
<dbReference type="RefSeq" id="WP_088151073.1">
    <property type="nucleotide sequence ID" value="NZ_NHON01000016.1"/>
</dbReference>
<dbReference type="PROSITE" id="PS50966">
    <property type="entry name" value="ZF_SWIM"/>
    <property type="match status" value="1"/>
</dbReference>
<dbReference type="Pfam" id="PF21810">
    <property type="entry name" value="DUF6880"/>
    <property type="match status" value="1"/>
</dbReference>
<dbReference type="AlphaFoldDB" id="A0A211ZP68"/>
<comment type="caution">
    <text evidence="3">The sequence shown here is derived from an EMBL/GenBank/DDBJ whole genome shotgun (WGS) entry which is preliminary data.</text>
</comment>
<dbReference type="Pfam" id="PF04434">
    <property type="entry name" value="SWIM"/>
    <property type="match status" value="1"/>
</dbReference>
<dbReference type="GO" id="GO:0008270">
    <property type="term" value="F:zinc ion binding"/>
    <property type="evidence" value="ECO:0007669"/>
    <property type="project" value="UniProtKB-KW"/>
</dbReference>
<sequence length="578" mass="63210">MAKTSTRKAAQRFDIDAIRRLSGETTFARGSAYHAAGRVAILSSHAGRITAKVFGSETYDASLAQGVDHPAGDCSCPAFAGIGWCKHLVAVALAANDLADGETSGSRPDPVRDHLRSLSAETLVEMVLEQAGKDPGLRRRLELAAAMTQGDDAMIHAHLKKAITAATRTDGIEYRRVRSWVRGIGDFLDRIEDLLDGGRAQLGLDLLEHVLDRMAPALAEIDDSDGDGMALFGRAEKLHLQACQTVRPDPVALARRLFRRETESLTDAFSGSTGTYGDVLGREGLAEYRRLAEAAWAQLPSRRADDRRASQDHEYASKRHALFSILDDLAETDGDFDRRVALLTKDLSSVSGYEKLVDLCLAHGRPEAAVKWAEEGLWLFQGVSAELLSRKAVSLYRRSGRTAEAEALLWRCFDRRPSSHLLNELKVLAGGDAGGAVLDRAVAVMRQRLAGRQKTGQWWGGFSDADFLVEILLAQGRLAEAWAVTDAHDCQARTVLAVAAASETTEPAKVVALYEQLVERHVGHTTQAGYEEACRLIDTIGRIRKDRTETAIHAAYVAELKTRHKAKRNFMKLLASRA</sequence>
<reference evidence="4" key="1">
    <citation type="submission" date="2017-05" db="EMBL/GenBank/DDBJ databases">
        <authorList>
            <person name="Macchi M."/>
            <person name="Festa S."/>
            <person name="Coppotelli B.M."/>
            <person name="Morelli I.S."/>
        </authorList>
    </citation>
    <scope>NUCLEOTIDE SEQUENCE [LARGE SCALE GENOMIC DNA]</scope>
    <source>
        <strain evidence="4">I</strain>
    </source>
</reference>
<name>A0A211ZP68_9PROT</name>
<keyword evidence="1" id="KW-0863">Zinc-finger</keyword>
<keyword evidence="1" id="KW-0862">Zinc</keyword>
<dbReference type="InterPro" id="IPR007527">
    <property type="entry name" value="Znf_SWIM"/>
</dbReference>
<evidence type="ECO:0000256" key="1">
    <source>
        <dbReference type="PROSITE-ProRule" id="PRU00325"/>
    </source>
</evidence>
<accession>A0A211ZP68</accession>
<proteinExistence type="predicted"/>
<evidence type="ECO:0000259" key="2">
    <source>
        <dbReference type="PROSITE" id="PS50966"/>
    </source>
</evidence>
<gene>
    <name evidence="3" type="ORF">BWR60_11030</name>
</gene>
<dbReference type="Proteomes" id="UP000196655">
    <property type="component" value="Unassembled WGS sequence"/>
</dbReference>
<evidence type="ECO:0000313" key="3">
    <source>
        <dbReference type="EMBL" id="OWJ67065.1"/>
    </source>
</evidence>
<keyword evidence="1" id="KW-0479">Metal-binding</keyword>
<dbReference type="OrthoDB" id="7187515at2"/>
<feature type="domain" description="SWIM-type" evidence="2">
    <location>
        <begin position="59"/>
        <end position="96"/>
    </location>
</feature>
<dbReference type="EMBL" id="NHON01000016">
    <property type="protein sequence ID" value="OWJ67065.1"/>
    <property type="molecule type" value="Genomic_DNA"/>
</dbReference>
<dbReference type="InterPro" id="IPR049245">
    <property type="entry name" value="DUF6880"/>
</dbReference>
<organism evidence="3 4">
    <name type="scientific">Inquilinus limosus</name>
    <dbReference type="NCBI Taxonomy" id="171674"/>
    <lineage>
        <taxon>Bacteria</taxon>
        <taxon>Pseudomonadati</taxon>
        <taxon>Pseudomonadota</taxon>
        <taxon>Alphaproteobacteria</taxon>
        <taxon>Rhodospirillales</taxon>
        <taxon>Rhodospirillaceae</taxon>
        <taxon>Inquilinus</taxon>
    </lineage>
</organism>
<keyword evidence="4" id="KW-1185">Reference proteome</keyword>
<evidence type="ECO:0000313" key="4">
    <source>
        <dbReference type="Proteomes" id="UP000196655"/>
    </source>
</evidence>